<protein>
    <submittedName>
        <fullName evidence="9">FAD/NAD(P)-binding domain-containing protein</fullName>
    </submittedName>
</protein>
<feature type="domain" description="FAD-binding" evidence="8">
    <location>
        <begin position="5"/>
        <end position="180"/>
    </location>
</feature>
<sequence>MGAFKVIIIGSGLAGSCLANGLIKNDIDVQVYERMRKESKREGYQIRLGEYGLKGMRACLEPPVLKSVMERLGRAGGARESAPAIYDSNFNALLDLSVLPGYPKSAAINRAVLRDTLAQPLEEAGRLHYGKQLEGYEIIQDGNHEQVQVRFKDGTTEKGDIVVAADGSHSGVNKQIGLDNIADVPEAQTMIVKSELPTDKFLKMRPELTRTPVASCKDGVSLYWATYLPDQLDMTSESSKARFKESKGFDDSKSSCMLGIAFPKDAAPSDLREWSPESKFQFAHKLVAGWSPIYKEIVEAVRGHDFYVFVPRQGTQPAANWRAKVQDPKKPELGHRRVWFVGDAIHAMLPGRGMGGNQSLLDTAMILPHLVELSKQAAQNDEQLPRALLQRHINEYEAEMIPRSYGWVRKSAQGMFLETSTLQAKVFFFVARLVVGAIATFYSVLGLFTHVDSETLNMNV</sequence>
<name>A0A6G1LJH4_9PEZI</name>
<dbReference type="OrthoDB" id="47494at2759"/>
<feature type="chain" id="PRO_5026231174" evidence="7">
    <location>
        <begin position="20"/>
        <end position="460"/>
    </location>
</feature>
<dbReference type="GO" id="GO:0004497">
    <property type="term" value="F:monooxygenase activity"/>
    <property type="evidence" value="ECO:0007669"/>
    <property type="project" value="UniProtKB-KW"/>
</dbReference>
<dbReference type="Pfam" id="PF01494">
    <property type="entry name" value="FAD_binding_3"/>
    <property type="match status" value="1"/>
</dbReference>
<dbReference type="PANTHER" id="PTHR47178">
    <property type="entry name" value="MONOOXYGENASE, FAD-BINDING"/>
    <property type="match status" value="1"/>
</dbReference>
<dbReference type="PANTHER" id="PTHR47178:SF6">
    <property type="entry name" value="FAD-BINDING DOMAIN-CONTAINING PROTEIN"/>
    <property type="match status" value="1"/>
</dbReference>
<dbReference type="AlphaFoldDB" id="A0A6G1LJH4"/>
<feature type="transmembrane region" description="Helical" evidence="6">
    <location>
        <begin position="426"/>
        <end position="448"/>
    </location>
</feature>
<evidence type="ECO:0000256" key="2">
    <source>
        <dbReference type="ARBA" id="ARBA00022630"/>
    </source>
</evidence>
<evidence type="ECO:0000256" key="5">
    <source>
        <dbReference type="ARBA" id="ARBA00023033"/>
    </source>
</evidence>
<evidence type="ECO:0000256" key="3">
    <source>
        <dbReference type="ARBA" id="ARBA00022827"/>
    </source>
</evidence>
<keyword evidence="3" id="KW-0274">FAD</keyword>
<evidence type="ECO:0000256" key="4">
    <source>
        <dbReference type="ARBA" id="ARBA00023002"/>
    </source>
</evidence>
<feature type="signal peptide" evidence="7">
    <location>
        <begin position="1"/>
        <end position="19"/>
    </location>
</feature>
<keyword evidence="6" id="KW-1133">Transmembrane helix</keyword>
<reference evidence="9" key="1">
    <citation type="journal article" date="2020" name="Stud. Mycol.">
        <title>101 Dothideomycetes genomes: a test case for predicting lifestyles and emergence of pathogens.</title>
        <authorList>
            <person name="Haridas S."/>
            <person name="Albert R."/>
            <person name="Binder M."/>
            <person name="Bloem J."/>
            <person name="Labutti K."/>
            <person name="Salamov A."/>
            <person name="Andreopoulos B."/>
            <person name="Baker S."/>
            <person name="Barry K."/>
            <person name="Bills G."/>
            <person name="Bluhm B."/>
            <person name="Cannon C."/>
            <person name="Castanera R."/>
            <person name="Culley D."/>
            <person name="Daum C."/>
            <person name="Ezra D."/>
            <person name="Gonzalez J."/>
            <person name="Henrissat B."/>
            <person name="Kuo A."/>
            <person name="Liang C."/>
            <person name="Lipzen A."/>
            <person name="Lutzoni F."/>
            <person name="Magnuson J."/>
            <person name="Mondo S."/>
            <person name="Nolan M."/>
            <person name="Ohm R."/>
            <person name="Pangilinan J."/>
            <person name="Park H.-J."/>
            <person name="Ramirez L."/>
            <person name="Alfaro M."/>
            <person name="Sun H."/>
            <person name="Tritt A."/>
            <person name="Yoshinaga Y."/>
            <person name="Zwiers L.-H."/>
            <person name="Turgeon B."/>
            <person name="Goodwin S."/>
            <person name="Spatafora J."/>
            <person name="Crous P."/>
            <person name="Grigoriev I."/>
        </authorList>
    </citation>
    <scope>NUCLEOTIDE SEQUENCE</scope>
    <source>
        <strain evidence="9">CBS 116005</strain>
    </source>
</reference>
<proteinExistence type="predicted"/>
<keyword evidence="4" id="KW-0560">Oxidoreductase</keyword>
<dbReference type="EMBL" id="ML995815">
    <property type="protein sequence ID" value="KAF2772314.1"/>
    <property type="molecule type" value="Genomic_DNA"/>
</dbReference>
<dbReference type="InterPro" id="IPR036188">
    <property type="entry name" value="FAD/NAD-bd_sf"/>
</dbReference>
<dbReference type="GO" id="GO:0071949">
    <property type="term" value="F:FAD binding"/>
    <property type="evidence" value="ECO:0007669"/>
    <property type="project" value="InterPro"/>
</dbReference>
<dbReference type="InterPro" id="IPR002938">
    <property type="entry name" value="FAD-bd"/>
</dbReference>
<keyword evidence="6" id="KW-0812">Transmembrane</keyword>
<dbReference type="PRINTS" id="PR00420">
    <property type="entry name" value="RNGMNOXGNASE"/>
</dbReference>
<evidence type="ECO:0000313" key="9">
    <source>
        <dbReference type="EMBL" id="KAF2772314.1"/>
    </source>
</evidence>
<keyword evidence="7" id="KW-0732">Signal</keyword>
<gene>
    <name evidence="9" type="ORF">EJ03DRAFT_380728</name>
</gene>
<organism evidence="9 10">
    <name type="scientific">Teratosphaeria nubilosa</name>
    <dbReference type="NCBI Taxonomy" id="161662"/>
    <lineage>
        <taxon>Eukaryota</taxon>
        <taxon>Fungi</taxon>
        <taxon>Dikarya</taxon>
        <taxon>Ascomycota</taxon>
        <taxon>Pezizomycotina</taxon>
        <taxon>Dothideomycetes</taxon>
        <taxon>Dothideomycetidae</taxon>
        <taxon>Mycosphaerellales</taxon>
        <taxon>Teratosphaeriaceae</taxon>
        <taxon>Teratosphaeria</taxon>
    </lineage>
</organism>
<evidence type="ECO:0000256" key="1">
    <source>
        <dbReference type="ARBA" id="ARBA00001974"/>
    </source>
</evidence>
<keyword evidence="10" id="KW-1185">Reference proteome</keyword>
<dbReference type="PROSITE" id="PS51257">
    <property type="entry name" value="PROKAR_LIPOPROTEIN"/>
    <property type="match status" value="1"/>
</dbReference>
<dbReference type="SUPFAM" id="SSF51905">
    <property type="entry name" value="FAD/NAD(P)-binding domain"/>
    <property type="match status" value="1"/>
</dbReference>
<evidence type="ECO:0000256" key="7">
    <source>
        <dbReference type="SAM" id="SignalP"/>
    </source>
</evidence>
<keyword evidence="5" id="KW-0503">Monooxygenase</keyword>
<accession>A0A6G1LJH4</accession>
<evidence type="ECO:0000313" key="10">
    <source>
        <dbReference type="Proteomes" id="UP000799436"/>
    </source>
</evidence>
<comment type="cofactor">
    <cofactor evidence="1">
        <name>FAD</name>
        <dbReference type="ChEBI" id="CHEBI:57692"/>
    </cofactor>
</comment>
<dbReference type="Gene3D" id="3.50.50.60">
    <property type="entry name" value="FAD/NAD(P)-binding domain"/>
    <property type="match status" value="1"/>
</dbReference>
<dbReference type="Proteomes" id="UP000799436">
    <property type="component" value="Unassembled WGS sequence"/>
</dbReference>
<keyword evidence="2" id="KW-0285">Flavoprotein</keyword>
<evidence type="ECO:0000259" key="8">
    <source>
        <dbReference type="Pfam" id="PF01494"/>
    </source>
</evidence>
<keyword evidence="6" id="KW-0472">Membrane</keyword>
<evidence type="ECO:0000256" key="6">
    <source>
        <dbReference type="SAM" id="Phobius"/>
    </source>
</evidence>